<protein>
    <submittedName>
        <fullName evidence="2">Uncharacterized protein</fullName>
    </submittedName>
</protein>
<accession>A0A3N4QAY4</accession>
<name>A0A3N4QAY4_9BACT</name>
<evidence type="ECO:0000313" key="3">
    <source>
        <dbReference type="Proteomes" id="UP000278351"/>
    </source>
</evidence>
<comment type="caution">
    <text evidence="2">The sequence shown here is derived from an EMBL/GenBank/DDBJ whole genome shotgun (WGS) entry which is preliminary data.</text>
</comment>
<feature type="compositionally biased region" description="Polar residues" evidence="1">
    <location>
        <begin position="56"/>
        <end position="70"/>
    </location>
</feature>
<feature type="region of interest" description="Disordered" evidence="1">
    <location>
        <begin position="48"/>
        <end position="70"/>
    </location>
</feature>
<keyword evidence="3" id="KW-1185">Reference proteome</keyword>
<evidence type="ECO:0000256" key="1">
    <source>
        <dbReference type="SAM" id="MobiDB-lite"/>
    </source>
</evidence>
<organism evidence="2 3">
    <name type="scientific">Chitinophaga lutea</name>
    <dbReference type="NCBI Taxonomy" id="2488634"/>
    <lineage>
        <taxon>Bacteria</taxon>
        <taxon>Pseudomonadati</taxon>
        <taxon>Bacteroidota</taxon>
        <taxon>Chitinophagia</taxon>
        <taxon>Chitinophagales</taxon>
        <taxon>Chitinophagaceae</taxon>
        <taxon>Chitinophaga</taxon>
    </lineage>
</organism>
<sequence>MNEQGKSCEDQPPCDNFCKAFPELGAQLLAVATELLYARSVSTVKARPAYPVVNEDAQTGQQQSDNAIDD</sequence>
<dbReference type="Proteomes" id="UP000278351">
    <property type="component" value="Unassembled WGS sequence"/>
</dbReference>
<dbReference type="EMBL" id="RPDH01000001">
    <property type="protein sequence ID" value="RPE13147.1"/>
    <property type="molecule type" value="Genomic_DNA"/>
</dbReference>
<reference evidence="2 3" key="1">
    <citation type="submission" date="2018-11" db="EMBL/GenBank/DDBJ databases">
        <title>Chitinophaga lutea sp.nov., isolate from arsenic contaminated soil.</title>
        <authorList>
            <person name="Zong Y."/>
        </authorList>
    </citation>
    <scope>NUCLEOTIDE SEQUENCE [LARGE SCALE GENOMIC DNA]</scope>
    <source>
        <strain evidence="2 3">ZY74</strain>
    </source>
</reference>
<gene>
    <name evidence="2" type="ORF">EGT74_06345</name>
</gene>
<dbReference type="AlphaFoldDB" id="A0A3N4QAY4"/>
<evidence type="ECO:0000313" key="2">
    <source>
        <dbReference type="EMBL" id="RPE13147.1"/>
    </source>
</evidence>
<proteinExistence type="predicted"/>